<dbReference type="AlphaFoldDB" id="A0A2H0ZK37"/>
<organism evidence="2">
    <name type="scientific">Candidozyma auris</name>
    <name type="common">Yeast</name>
    <name type="synonym">Candida auris</name>
    <dbReference type="NCBI Taxonomy" id="498019"/>
    <lineage>
        <taxon>Eukaryota</taxon>
        <taxon>Fungi</taxon>
        <taxon>Dikarya</taxon>
        <taxon>Ascomycota</taxon>
        <taxon>Saccharomycotina</taxon>
        <taxon>Pichiomycetes</taxon>
        <taxon>Metschnikowiaceae</taxon>
        <taxon>Candidozyma</taxon>
    </lineage>
</organism>
<dbReference type="PANTHER" id="PTHR28161">
    <property type="entry name" value="ATP SYNTHASE SUBUNIT F, MITOCHONDRIAL"/>
    <property type="match status" value="1"/>
</dbReference>
<protein>
    <submittedName>
        <fullName evidence="2">Uncharacterized protein</fullName>
    </submittedName>
</protein>
<dbReference type="GO" id="GO:0045259">
    <property type="term" value="C:proton-transporting ATP synthase complex"/>
    <property type="evidence" value="ECO:0007669"/>
    <property type="project" value="EnsemblFungi"/>
</dbReference>
<dbReference type="EMBL" id="PEKT02000007">
    <property type="protein sequence ID" value="PIS51040.1"/>
    <property type="molecule type" value="Genomic_DNA"/>
</dbReference>
<dbReference type="Pfam" id="PF10791">
    <property type="entry name" value="F1F0-ATPsyn_F"/>
    <property type="match status" value="1"/>
</dbReference>
<evidence type="ECO:0000313" key="2">
    <source>
        <dbReference type="EMBL" id="PIS51040.1"/>
    </source>
</evidence>
<dbReference type="VEuPathDB" id="FungiDB:CJJ07_004807"/>
<sequence length="100" mass="11011">MSFIIRRQLSTLIPPKIASAKNIGGAADAKRMSEVVSFYKKLPTGPAPAPKKPSTPWGKYKAAYFDGNNASGKPLLHLAALVLISGYIWEYQSHLKHHKH</sequence>
<reference evidence="1" key="4">
    <citation type="submission" date="2024-03" db="EMBL/GenBank/DDBJ databases">
        <title>Improved genome assembly of Candida auris strain B8441 and annotation of B11205.</title>
        <authorList>
            <person name="Cauldron N.C."/>
            <person name="Shea T."/>
            <person name="Cuomo C.A."/>
        </authorList>
    </citation>
    <scope>NUCLEOTIDE SEQUENCE</scope>
    <source>
        <strain evidence="1">B8441</strain>
    </source>
</reference>
<dbReference type="GO" id="GO:0005743">
    <property type="term" value="C:mitochondrial inner membrane"/>
    <property type="evidence" value="ECO:0007669"/>
    <property type="project" value="EnsemblFungi"/>
</dbReference>
<dbReference type="OrthoDB" id="5561579at2759"/>
<dbReference type="Proteomes" id="UP000230249">
    <property type="component" value="Unassembled WGS sequence"/>
</dbReference>
<dbReference type="STRING" id="498019.A0A2H0ZK37"/>
<dbReference type="VEuPathDB" id="FungiDB:B9J08_002610"/>
<comment type="caution">
    <text evidence="2">The sequence shown here is derived from an EMBL/GenBank/DDBJ whole genome shotgun (WGS) entry which is preliminary data.</text>
</comment>
<evidence type="ECO:0000313" key="3">
    <source>
        <dbReference type="Proteomes" id="UP000230249"/>
    </source>
</evidence>
<dbReference type="GO" id="GO:0046933">
    <property type="term" value="F:proton-transporting ATP synthase activity, rotational mechanism"/>
    <property type="evidence" value="ECO:0007669"/>
    <property type="project" value="EnsemblFungi"/>
</dbReference>
<dbReference type="GO" id="GO:0016887">
    <property type="term" value="F:ATP hydrolysis activity"/>
    <property type="evidence" value="ECO:0007669"/>
    <property type="project" value="EnsemblFungi"/>
</dbReference>
<proteinExistence type="predicted"/>
<gene>
    <name evidence="2" type="ORF">B9J08_002610</name>
    <name evidence="1" type="ORF">B9J08_00470</name>
</gene>
<accession>A0A2H0ZK37</accession>
<name>A0A2H0ZK37_CANAR</name>
<dbReference type="VEuPathDB" id="FungiDB:CJI97_002664"/>
<reference evidence="1 3" key="3">
    <citation type="journal article" date="2018" name="Nat. Commun.">
        <title>Genomic insights into multidrug-resistance, mating and virulence in Candida auris and related emerging species.</title>
        <authorList>
            <person name="Munoz J.F."/>
            <person name="Gade L."/>
            <person name="Chow N.A."/>
            <person name="Loparev V.N."/>
            <person name="Juieng P."/>
            <person name="Berkow E.L."/>
            <person name="Farrer R.A."/>
            <person name="Litvintseva A.P."/>
            <person name="Cuomo C.A."/>
        </authorList>
    </citation>
    <scope>GENOME REANNOTATION</scope>
    <source>
        <strain evidence="1 3">B8441</strain>
    </source>
</reference>
<dbReference type="InterPro" id="IPR019727">
    <property type="entry name" value="ATP_synth_F0_fsu_mt_fun"/>
</dbReference>
<dbReference type="VEuPathDB" id="FungiDB:CJI96_0000456"/>
<evidence type="ECO:0000313" key="1">
    <source>
        <dbReference type="EMBL" id="KAK8442148.1"/>
    </source>
</evidence>
<reference evidence="2" key="2">
    <citation type="submission" date="2017-11" db="EMBL/GenBank/DDBJ databases">
        <title>Candida auris genome assembly and annotation.</title>
        <authorList>
            <person name="Munoz J.F."/>
            <person name="Gade L.G."/>
            <person name="Chow N.A."/>
            <person name="Litvintseva A.P."/>
            <person name="Loparev V.N."/>
            <person name="Cuomo C.A."/>
        </authorList>
    </citation>
    <scope>NUCLEOTIDE SEQUENCE</scope>
    <source>
        <strain evidence="2">B8441</strain>
    </source>
</reference>
<dbReference type="PANTHER" id="PTHR28161:SF1">
    <property type="entry name" value="ATP SYNTHASE SUBUNIT F, MITOCHONDRIAL"/>
    <property type="match status" value="1"/>
</dbReference>
<reference evidence="2 3" key="1">
    <citation type="journal article" date="2017" name="Clin. Infect. Dis.">
        <title>Simultaneous emergence of multidrug-resistant Candida auris on 3 continents confirmed by whole-genome sequencing and epidemiological analyses.</title>
        <authorList>
            <person name="Lockhart S.R."/>
            <person name="Etienne K.A."/>
            <person name="Vallabhaneni S."/>
            <person name="Farooqi J."/>
            <person name="Chowdhary A."/>
            <person name="Govender N.P."/>
            <person name="Colombo A.L."/>
            <person name="Calvo B."/>
            <person name="Cuomo C.A."/>
            <person name="Desjardins C.A."/>
            <person name="Berkow E.L."/>
            <person name="Castanheira M."/>
            <person name="Magobo R.E."/>
            <person name="Jabeen K."/>
            <person name="Asghar R.J."/>
            <person name="Meis J.F."/>
            <person name="Jackson B."/>
            <person name="Chiller T."/>
            <person name="Litvintseva A.P."/>
        </authorList>
    </citation>
    <scope>NUCLEOTIDE SEQUENCE [LARGE SCALE GENOMIC DNA]</scope>
    <source>
        <strain evidence="2 3">B8441</strain>
    </source>
</reference>
<dbReference type="EMBL" id="PEKT03000001">
    <property type="protein sequence ID" value="KAK8442148.1"/>
    <property type="molecule type" value="Genomic_DNA"/>
</dbReference>
<dbReference type="VEuPathDB" id="FungiDB:CJJ09_001482"/>
<dbReference type="OMA" id="TIDYQMH"/>
<keyword evidence="3" id="KW-1185">Reference proteome</keyword>